<dbReference type="EMBL" id="BGZK01001694">
    <property type="protein sequence ID" value="GBP84685.1"/>
    <property type="molecule type" value="Genomic_DNA"/>
</dbReference>
<feature type="region of interest" description="Disordered" evidence="1">
    <location>
        <begin position="1"/>
        <end position="119"/>
    </location>
</feature>
<evidence type="ECO:0000256" key="1">
    <source>
        <dbReference type="SAM" id="MobiDB-lite"/>
    </source>
</evidence>
<dbReference type="Proteomes" id="UP000299102">
    <property type="component" value="Unassembled WGS sequence"/>
</dbReference>
<accession>A0A4C1ZDL0</accession>
<gene>
    <name evidence="2" type="ORF">EVAR_32311_1</name>
</gene>
<protein>
    <submittedName>
        <fullName evidence="2">Uncharacterized protein</fullName>
    </submittedName>
</protein>
<evidence type="ECO:0000313" key="3">
    <source>
        <dbReference type="Proteomes" id="UP000299102"/>
    </source>
</evidence>
<reference evidence="2 3" key="1">
    <citation type="journal article" date="2019" name="Commun. Biol.">
        <title>The bagworm genome reveals a unique fibroin gene that provides high tensile strength.</title>
        <authorList>
            <person name="Kono N."/>
            <person name="Nakamura H."/>
            <person name="Ohtoshi R."/>
            <person name="Tomita M."/>
            <person name="Numata K."/>
            <person name="Arakawa K."/>
        </authorList>
    </citation>
    <scope>NUCLEOTIDE SEQUENCE [LARGE SCALE GENOMIC DNA]</scope>
</reference>
<comment type="caution">
    <text evidence="2">The sequence shown here is derived from an EMBL/GenBank/DDBJ whole genome shotgun (WGS) entry which is preliminary data.</text>
</comment>
<keyword evidence="3" id="KW-1185">Reference proteome</keyword>
<feature type="compositionally biased region" description="Basic residues" evidence="1">
    <location>
        <begin position="1"/>
        <end position="11"/>
    </location>
</feature>
<evidence type="ECO:0000313" key="2">
    <source>
        <dbReference type="EMBL" id="GBP84685.1"/>
    </source>
</evidence>
<proteinExistence type="predicted"/>
<dbReference type="AlphaFoldDB" id="A0A4C1ZDL0"/>
<organism evidence="2 3">
    <name type="scientific">Eumeta variegata</name>
    <name type="common">Bagworm moth</name>
    <name type="synonym">Eumeta japonica</name>
    <dbReference type="NCBI Taxonomy" id="151549"/>
    <lineage>
        <taxon>Eukaryota</taxon>
        <taxon>Metazoa</taxon>
        <taxon>Ecdysozoa</taxon>
        <taxon>Arthropoda</taxon>
        <taxon>Hexapoda</taxon>
        <taxon>Insecta</taxon>
        <taxon>Pterygota</taxon>
        <taxon>Neoptera</taxon>
        <taxon>Endopterygota</taxon>
        <taxon>Lepidoptera</taxon>
        <taxon>Glossata</taxon>
        <taxon>Ditrysia</taxon>
        <taxon>Tineoidea</taxon>
        <taxon>Psychidae</taxon>
        <taxon>Oiketicinae</taxon>
        <taxon>Eumeta</taxon>
    </lineage>
</organism>
<name>A0A4C1ZDL0_EUMVA</name>
<sequence length="119" mass="12225">MCSGHTSRHVGHPIDISGVPTREIHVRSGRAGPRAQRGRQRATCRAGPGRAASASKGAEPVKGRPNADRFGTAVDRPTATRAAVETSGPVTDGSAAAATAPVLPPVSGLPLTSDLFRQR</sequence>